<dbReference type="GO" id="GO:0007015">
    <property type="term" value="P:actin filament organization"/>
    <property type="evidence" value="ECO:0007669"/>
    <property type="project" value="TreeGrafter"/>
</dbReference>
<dbReference type="GO" id="GO:0051694">
    <property type="term" value="P:pointed-end actin filament capping"/>
    <property type="evidence" value="ECO:0007669"/>
    <property type="project" value="InterPro"/>
</dbReference>
<evidence type="ECO:0000256" key="4">
    <source>
        <dbReference type="SAM" id="MobiDB-lite"/>
    </source>
</evidence>
<dbReference type="Gene3D" id="2.30.29.30">
    <property type="entry name" value="Pleckstrin-homology domain (PH domain)/Phosphotyrosine-binding domain (PTB)"/>
    <property type="match status" value="1"/>
</dbReference>
<dbReference type="InterPro" id="IPR011993">
    <property type="entry name" value="PH-like_dom_sf"/>
</dbReference>
<sequence>MEAKIDGILGKMESTSAKVDLYKSSKVKLPMAELDYLKTLEDARDFMNSMVAATNQNRQELADIFGGDCSRIARIRTVLDAVQLSDMNCNDQRVRTCTEACETIEKVLEDMGLGWCLKKAKDEEKVSLVRRRSSIDREAALKAAQQLEAQQAAAVLVEVTETDAEKPPKKASKAADLWAQCCDEERVLACTEPTELHALEREATASRSGKIGNWMIWMVHRAHLDDPSLSKFDFTNLKMPDGNLEPRVSPKLAVAMESNSHIEHLLMGCTNLQDQEAAILAVSLRANRTLKVLNIDTNAIQPLTLESIANGTSVNQALSELRCNNCASGRLVTEAFLRALKSNPSLCKLGYPVTDAYFRGEIDKQLTRNNDAARKRRLEEKKRREAEGDTSPAAAPAGYPKPAPKAAPKAEPKAEPASEVDKPETKEKEPAKADAKAQAEAVPASAEPEAVKPVEKPDDPAEAAAEAKEPEAKVEAEAVPASTEPEAVKAVEKLDDPAEAAPETKEPEAKVAAKVAEPAEAALPGMVEAPVQSQVSATLRGYLYKKSPSARLLKSWDWRYFVLHEGRLMWWRRDRDLPSEEVLGQADPAGCKGFVNLKLSSANVVPDKTNPMIFALVPAGGAWKEGSLKDMSDASRAFEFDCTSSAHSREEWMKALGA</sequence>
<dbReference type="PANTHER" id="PTHR10901:SF6">
    <property type="entry name" value="TROPOMODULIN, ISOFORM N"/>
    <property type="match status" value="1"/>
</dbReference>
<dbReference type="SUPFAM" id="SSF52047">
    <property type="entry name" value="RNI-like"/>
    <property type="match status" value="1"/>
</dbReference>
<gene>
    <name evidence="6" type="ORF">EVOR1521_LOCUS10006</name>
</gene>
<dbReference type="SUPFAM" id="SSF50729">
    <property type="entry name" value="PH domain-like"/>
    <property type="match status" value="1"/>
</dbReference>
<comment type="subcellular location">
    <subcellularLocation>
        <location evidence="1">Cytoplasm</location>
        <location evidence="1">Cytoskeleton</location>
    </subcellularLocation>
</comment>
<dbReference type="PROSITE" id="PS50003">
    <property type="entry name" value="PH_DOMAIN"/>
    <property type="match status" value="1"/>
</dbReference>
<feature type="region of interest" description="Disordered" evidence="4">
    <location>
        <begin position="369"/>
        <end position="488"/>
    </location>
</feature>
<dbReference type="CDD" id="cd00821">
    <property type="entry name" value="PH"/>
    <property type="match status" value="1"/>
</dbReference>
<dbReference type="AlphaFoldDB" id="A0AA36MWT5"/>
<feature type="compositionally biased region" description="Low complexity" evidence="4">
    <location>
        <begin position="438"/>
        <end position="448"/>
    </location>
</feature>
<evidence type="ECO:0000256" key="2">
    <source>
        <dbReference type="ARBA" id="ARBA00022490"/>
    </source>
</evidence>
<dbReference type="EMBL" id="CAUJNA010000931">
    <property type="protein sequence ID" value="CAJ1382681.1"/>
    <property type="molecule type" value="Genomic_DNA"/>
</dbReference>
<accession>A0AA36MWT5</accession>
<dbReference type="GO" id="GO:0005523">
    <property type="term" value="F:tropomyosin binding"/>
    <property type="evidence" value="ECO:0007669"/>
    <property type="project" value="InterPro"/>
</dbReference>
<dbReference type="Gene3D" id="3.80.10.10">
    <property type="entry name" value="Ribonuclease Inhibitor"/>
    <property type="match status" value="1"/>
</dbReference>
<keyword evidence="7" id="KW-1185">Reference proteome</keyword>
<keyword evidence="3" id="KW-0206">Cytoskeleton</keyword>
<evidence type="ECO:0000256" key="1">
    <source>
        <dbReference type="ARBA" id="ARBA00004245"/>
    </source>
</evidence>
<feature type="compositionally biased region" description="Basic and acidic residues" evidence="4">
    <location>
        <begin position="408"/>
        <end position="437"/>
    </location>
</feature>
<keyword evidence="2" id="KW-0963">Cytoplasm</keyword>
<name>A0AA36MWT5_9DINO</name>
<dbReference type="GO" id="GO:0005856">
    <property type="term" value="C:cytoskeleton"/>
    <property type="evidence" value="ECO:0007669"/>
    <property type="project" value="UniProtKB-SubCell"/>
</dbReference>
<feature type="compositionally biased region" description="Basic and acidic residues" evidence="4">
    <location>
        <begin position="449"/>
        <end position="476"/>
    </location>
</feature>
<proteinExistence type="predicted"/>
<feature type="domain" description="PH" evidence="5">
    <location>
        <begin position="536"/>
        <end position="658"/>
    </location>
</feature>
<dbReference type="Proteomes" id="UP001178507">
    <property type="component" value="Unassembled WGS sequence"/>
</dbReference>
<evidence type="ECO:0000256" key="3">
    <source>
        <dbReference type="ARBA" id="ARBA00023212"/>
    </source>
</evidence>
<feature type="compositionally biased region" description="Basic and acidic residues" evidence="4">
    <location>
        <begin position="369"/>
        <end position="387"/>
    </location>
</feature>
<evidence type="ECO:0000313" key="7">
    <source>
        <dbReference type="Proteomes" id="UP001178507"/>
    </source>
</evidence>
<dbReference type="Pfam" id="PF00169">
    <property type="entry name" value="PH"/>
    <property type="match status" value="1"/>
</dbReference>
<reference evidence="6" key="1">
    <citation type="submission" date="2023-08" db="EMBL/GenBank/DDBJ databases">
        <authorList>
            <person name="Chen Y."/>
            <person name="Shah S."/>
            <person name="Dougan E. K."/>
            <person name="Thang M."/>
            <person name="Chan C."/>
        </authorList>
    </citation>
    <scope>NUCLEOTIDE SEQUENCE</scope>
</reference>
<dbReference type="InterPro" id="IPR004934">
    <property type="entry name" value="TMOD"/>
</dbReference>
<dbReference type="InterPro" id="IPR001849">
    <property type="entry name" value="PH_domain"/>
</dbReference>
<comment type="caution">
    <text evidence="6">The sequence shown here is derived from an EMBL/GenBank/DDBJ whole genome shotgun (WGS) entry which is preliminary data.</text>
</comment>
<evidence type="ECO:0000313" key="6">
    <source>
        <dbReference type="EMBL" id="CAJ1382681.1"/>
    </source>
</evidence>
<dbReference type="InterPro" id="IPR032675">
    <property type="entry name" value="LRR_dom_sf"/>
</dbReference>
<organism evidence="6 7">
    <name type="scientific">Effrenium voratum</name>
    <dbReference type="NCBI Taxonomy" id="2562239"/>
    <lineage>
        <taxon>Eukaryota</taxon>
        <taxon>Sar</taxon>
        <taxon>Alveolata</taxon>
        <taxon>Dinophyceae</taxon>
        <taxon>Suessiales</taxon>
        <taxon>Symbiodiniaceae</taxon>
        <taxon>Effrenium</taxon>
    </lineage>
</organism>
<evidence type="ECO:0000259" key="5">
    <source>
        <dbReference type="PROSITE" id="PS50003"/>
    </source>
</evidence>
<dbReference type="PANTHER" id="PTHR10901">
    <property type="entry name" value="TROPOMODULIN"/>
    <property type="match status" value="1"/>
</dbReference>
<protein>
    <recommendedName>
        <fullName evidence="5">PH domain-containing protein</fullName>
    </recommendedName>
</protein>